<keyword evidence="1" id="KW-1133">Transmembrane helix</keyword>
<dbReference type="RefSeq" id="WP_304145561.1">
    <property type="nucleotide sequence ID" value="NZ_JAOAIE010000057.1"/>
</dbReference>
<feature type="transmembrane region" description="Helical" evidence="1">
    <location>
        <begin position="7"/>
        <end position="30"/>
    </location>
</feature>
<dbReference type="EMBL" id="DSUJ01000002">
    <property type="protein sequence ID" value="HFI89927.1"/>
    <property type="molecule type" value="Genomic_DNA"/>
</dbReference>
<keyword evidence="1" id="KW-0812">Transmembrane</keyword>
<comment type="caution">
    <text evidence="2">The sequence shown here is derived from an EMBL/GenBank/DDBJ whole genome shotgun (WGS) entry which is preliminary data.</text>
</comment>
<gene>
    <name evidence="2" type="ORF">ENS31_00185</name>
</gene>
<sequence length="128" mass="15273">MFIANKLFKLSVFFGILILVLVVYFGYLFFEPYLTQEIITIEIVNKERFGTEPSKYLIFTPEEVFLNENNYYHEKKNADEIYPMFTRGNKYKVKVVGTYWPSMNRMRNIVKILEINGVPVKQEPIRLE</sequence>
<keyword evidence="1" id="KW-0472">Membrane</keyword>
<proteinExistence type="predicted"/>
<dbReference type="AlphaFoldDB" id="A0A7V3E651"/>
<organism evidence="2">
    <name type="scientific">Ignavibacterium album</name>
    <dbReference type="NCBI Taxonomy" id="591197"/>
    <lineage>
        <taxon>Bacteria</taxon>
        <taxon>Pseudomonadati</taxon>
        <taxon>Ignavibacteriota</taxon>
        <taxon>Ignavibacteria</taxon>
        <taxon>Ignavibacteriales</taxon>
        <taxon>Ignavibacteriaceae</taxon>
        <taxon>Ignavibacterium</taxon>
    </lineage>
</organism>
<name>A0A7V3E651_9BACT</name>
<evidence type="ECO:0000256" key="1">
    <source>
        <dbReference type="SAM" id="Phobius"/>
    </source>
</evidence>
<reference evidence="2" key="1">
    <citation type="journal article" date="2020" name="mSystems">
        <title>Genome- and Community-Level Interaction Insights into Carbon Utilization and Element Cycling Functions of Hydrothermarchaeota in Hydrothermal Sediment.</title>
        <authorList>
            <person name="Zhou Z."/>
            <person name="Liu Y."/>
            <person name="Xu W."/>
            <person name="Pan J."/>
            <person name="Luo Z.H."/>
            <person name="Li M."/>
        </authorList>
    </citation>
    <scope>NUCLEOTIDE SEQUENCE [LARGE SCALE GENOMIC DNA]</scope>
    <source>
        <strain evidence="2">SpSt-479</strain>
    </source>
</reference>
<evidence type="ECO:0000313" key="2">
    <source>
        <dbReference type="EMBL" id="HFI89927.1"/>
    </source>
</evidence>
<accession>A0A7V3E651</accession>
<protein>
    <submittedName>
        <fullName evidence="2">Uncharacterized protein</fullName>
    </submittedName>
</protein>